<evidence type="ECO:0000256" key="11">
    <source>
        <dbReference type="ARBA" id="ARBA00023136"/>
    </source>
</evidence>
<evidence type="ECO:0000256" key="6">
    <source>
        <dbReference type="ARBA" id="ARBA00022723"/>
    </source>
</evidence>
<dbReference type="GO" id="GO:0046872">
    <property type="term" value="F:metal ion binding"/>
    <property type="evidence" value="ECO:0007669"/>
    <property type="project" value="UniProtKB-KW"/>
</dbReference>
<feature type="domain" description="Fatty acid desaturase" evidence="12">
    <location>
        <begin position="100"/>
        <end position="321"/>
    </location>
</feature>
<dbReference type="PANTHER" id="PTHR38674:SF1">
    <property type="entry name" value="ALKANE 1-MONOOXYGENASE 1"/>
    <property type="match status" value="1"/>
</dbReference>
<dbReference type="STRING" id="1267768.BV394_05910"/>
<dbReference type="GO" id="GO:0006629">
    <property type="term" value="P:lipid metabolic process"/>
    <property type="evidence" value="ECO:0007669"/>
    <property type="project" value="InterPro"/>
</dbReference>
<evidence type="ECO:0000313" key="14">
    <source>
        <dbReference type="Proteomes" id="UP000187266"/>
    </source>
</evidence>
<dbReference type="InterPro" id="IPR005804">
    <property type="entry name" value="FA_desaturase_dom"/>
</dbReference>
<evidence type="ECO:0000313" key="13">
    <source>
        <dbReference type="EMBL" id="APX89309.1"/>
    </source>
</evidence>
<dbReference type="Proteomes" id="UP000187266">
    <property type="component" value="Chromosome"/>
</dbReference>
<evidence type="ECO:0000259" key="12">
    <source>
        <dbReference type="Pfam" id="PF00487"/>
    </source>
</evidence>
<keyword evidence="9" id="KW-0408">Iron</keyword>
<sequence>MQRTIANFAIATLAPGFLLALAALWGGAWPWLALFSVTLMGLTLDAFARVDDPVQTPSPKAAATLPVVLALAHFVLLFLTVAALSDVVPPAKEFGTGANVALFLAAGIYMGQVSNANAHELIHRPGFLSRKLGTLLYISLLFGHHASAHPAVHHRHVATRRDPNTSRLNESFYRFLPRAWIGSFRAGLAVEKKRLLRRQRRAWSAANPYWSYSLGALAFTLLFAGIGGWRGALIYVGLAAYATTQLLLSDYVQHYGLRRRRMANGRWEPVGPQHSWNAPHWFSSMMMMNAPRHSDHHAHPGKAFQHLSMPDEGEAPQLPFSLPVMGALALLPRKWRQVMNPRVKVWHDRAQLQRA</sequence>
<accession>A0A1U7DHD0</accession>
<evidence type="ECO:0000256" key="2">
    <source>
        <dbReference type="ARBA" id="ARBA00010823"/>
    </source>
</evidence>
<evidence type="ECO:0000256" key="7">
    <source>
        <dbReference type="ARBA" id="ARBA00022989"/>
    </source>
</evidence>
<dbReference type="GO" id="GO:0005886">
    <property type="term" value="C:plasma membrane"/>
    <property type="evidence" value="ECO:0007669"/>
    <property type="project" value="UniProtKB-SubCell"/>
</dbReference>
<dbReference type="CDD" id="cd03512">
    <property type="entry name" value="Alkane-hydroxylase"/>
    <property type="match status" value="1"/>
</dbReference>
<dbReference type="EMBL" id="CP019124">
    <property type="protein sequence ID" value="APX89309.1"/>
    <property type="molecule type" value="Genomic_DNA"/>
</dbReference>
<evidence type="ECO:0000256" key="3">
    <source>
        <dbReference type="ARBA" id="ARBA00022475"/>
    </source>
</evidence>
<dbReference type="InterPro" id="IPR033885">
    <property type="entry name" value="AlkB/XylM"/>
</dbReference>
<keyword evidence="14" id="KW-1185">Reference proteome</keyword>
<dbReference type="AlphaFoldDB" id="A0A1U7DHD0"/>
<dbReference type="Pfam" id="PF00487">
    <property type="entry name" value="FA_desaturase"/>
    <property type="match status" value="1"/>
</dbReference>
<keyword evidence="11" id="KW-0472">Membrane</keyword>
<evidence type="ECO:0000256" key="5">
    <source>
        <dbReference type="ARBA" id="ARBA00022692"/>
    </source>
</evidence>
<dbReference type="PANTHER" id="PTHR38674">
    <property type="entry name" value="ALKANE 1-MONOOXYGENASE 1"/>
    <property type="match status" value="1"/>
</dbReference>
<accession>A0A2M9DE70</accession>
<evidence type="ECO:0000256" key="10">
    <source>
        <dbReference type="ARBA" id="ARBA00023033"/>
    </source>
</evidence>
<comment type="similarity">
    <text evidence="2">Belongs to the fatty acid desaturase type 1 family. AlkB subfamily.</text>
</comment>
<dbReference type="RefSeq" id="WP_076979332.1">
    <property type="nucleotide sequence ID" value="NZ_CP019124.1"/>
</dbReference>
<keyword evidence="5" id="KW-0812">Transmembrane</keyword>
<keyword evidence="4" id="KW-0997">Cell inner membrane</keyword>
<keyword evidence="7" id="KW-1133">Transmembrane helix</keyword>
<dbReference type="OrthoDB" id="4759734at2"/>
<keyword evidence="6" id="KW-0479">Metal-binding</keyword>
<reference evidence="13 14" key="1">
    <citation type="submission" date="2017-01" db="EMBL/GenBank/DDBJ databases">
        <title>Genomic analysis of Xuhuaishuia manganoxidans DY6-4.</title>
        <authorList>
            <person name="Wang X."/>
        </authorList>
    </citation>
    <scope>NUCLEOTIDE SEQUENCE [LARGE SCALE GENOMIC DNA]</scope>
    <source>
        <strain evidence="13 14">DY6-4</strain>
    </source>
</reference>
<proteinExistence type="inferred from homology"/>
<evidence type="ECO:0000256" key="9">
    <source>
        <dbReference type="ARBA" id="ARBA00023004"/>
    </source>
</evidence>
<organism evidence="13 14">
    <name type="scientific">Brevirhabdus pacifica</name>
    <dbReference type="NCBI Taxonomy" id="1267768"/>
    <lineage>
        <taxon>Bacteria</taxon>
        <taxon>Pseudomonadati</taxon>
        <taxon>Pseudomonadota</taxon>
        <taxon>Alphaproteobacteria</taxon>
        <taxon>Rhodobacterales</taxon>
        <taxon>Paracoccaceae</taxon>
        <taxon>Brevirhabdus</taxon>
    </lineage>
</organism>
<keyword evidence="3" id="KW-1003">Cell membrane</keyword>
<evidence type="ECO:0000256" key="1">
    <source>
        <dbReference type="ARBA" id="ARBA00004429"/>
    </source>
</evidence>
<keyword evidence="10" id="KW-0503">Monooxygenase</keyword>
<dbReference type="GO" id="GO:0004497">
    <property type="term" value="F:monooxygenase activity"/>
    <property type="evidence" value="ECO:0007669"/>
    <property type="project" value="UniProtKB-KW"/>
</dbReference>
<name>A0A1U7DHD0_9RHOB</name>
<keyword evidence="8" id="KW-0560">Oxidoreductase</keyword>
<gene>
    <name evidence="13" type="ORF">BV394_05910</name>
</gene>
<comment type="subcellular location">
    <subcellularLocation>
        <location evidence="1">Cell inner membrane</location>
        <topology evidence="1">Multi-pass membrane protein</topology>
    </subcellularLocation>
</comment>
<protein>
    <recommendedName>
        <fullName evidence="12">Fatty acid desaturase domain-containing protein</fullName>
    </recommendedName>
</protein>
<evidence type="ECO:0000256" key="8">
    <source>
        <dbReference type="ARBA" id="ARBA00023002"/>
    </source>
</evidence>
<evidence type="ECO:0000256" key="4">
    <source>
        <dbReference type="ARBA" id="ARBA00022519"/>
    </source>
</evidence>